<dbReference type="InterPro" id="IPR051906">
    <property type="entry name" value="TolC-like"/>
</dbReference>
<keyword evidence="3" id="KW-0813">Transport</keyword>
<keyword evidence="4" id="KW-1134">Transmembrane beta strand</keyword>
<proteinExistence type="inferred from homology"/>
<dbReference type="Proteomes" id="UP001056291">
    <property type="component" value="Chromosome"/>
</dbReference>
<evidence type="ECO:0000313" key="11">
    <source>
        <dbReference type="Proteomes" id="UP001056291"/>
    </source>
</evidence>
<evidence type="ECO:0000256" key="2">
    <source>
        <dbReference type="ARBA" id="ARBA00007613"/>
    </source>
</evidence>
<comment type="subcellular location">
    <subcellularLocation>
        <location evidence="1">Cell outer membrane</location>
    </subcellularLocation>
</comment>
<evidence type="ECO:0000256" key="3">
    <source>
        <dbReference type="ARBA" id="ARBA00022448"/>
    </source>
</evidence>
<dbReference type="PANTHER" id="PTHR30026:SF22">
    <property type="entry name" value="OUTER MEMBRANE EFFLUX PROTEIN"/>
    <property type="match status" value="1"/>
</dbReference>
<comment type="similarity">
    <text evidence="2">Belongs to the outer membrane factor (OMF) (TC 1.B.17) family.</text>
</comment>
<evidence type="ECO:0000256" key="4">
    <source>
        <dbReference type="ARBA" id="ARBA00022452"/>
    </source>
</evidence>
<evidence type="ECO:0000256" key="5">
    <source>
        <dbReference type="ARBA" id="ARBA00022692"/>
    </source>
</evidence>
<feature type="chain" id="PRO_5047429615" evidence="9">
    <location>
        <begin position="24"/>
        <end position="454"/>
    </location>
</feature>
<evidence type="ECO:0000313" key="10">
    <source>
        <dbReference type="EMBL" id="USG59904.1"/>
    </source>
</evidence>
<evidence type="ECO:0000256" key="8">
    <source>
        <dbReference type="SAM" id="MobiDB-lite"/>
    </source>
</evidence>
<keyword evidence="6" id="KW-0472">Membrane</keyword>
<accession>A0ABY4VYU4</accession>
<organism evidence="10 11">
    <name type="scientific">Sneathiella marina</name>
    <dbReference type="NCBI Taxonomy" id="2950108"/>
    <lineage>
        <taxon>Bacteria</taxon>
        <taxon>Pseudomonadati</taxon>
        <taxon>Pseudomonadota</taxon>
        <taxon>Alphaproteobacteria</taxon>
        <taxon>Sneathiellales</taxon>
        <taxon>Sneathiellaceae</taxon>
        <taxon>Sneathiella</taxon>
    </lineage>
</organism>
<gene>
    <name evidence="10" type="ORF">NBZ79_12020</name>
</gene>
<protein>
    <submittedName>
        <fullName evidence="10">TolC family outer membrane protein</fullName>
    </submittedName>
</protein>
<sequence>MNKMALTVASVIAVILPLSGVSAETLNEALAATYQNNPTLQAQRASVRGVDEDVSQALSGWRPEVIATANASAQHSNTNITNNPGGSKDTTPTQAALTVSQPVYTGGITTATTKSAEASVLAARESLLSTEQTIFQQAVSAYVNVLSDTAVVELNNNNTTVLRRQLEAAQDRFEVGEITRTDVAQAEARLADSISNLIQSEGNLRSTRANFERIVGKAPEDLVIPVIPTDFPESEDAALITALENHPDIKTAKFNEESSRHNIRATSGQLLPVISVDGTLAHGNEVSGSGSWANTASIGAFLTVPLYQSGSVYSQVRQARQINSQRMQEIEEAVRLIRESVVQSWEQLETARSRIGSNQEAVRANTIALEGVEQEAQVGSRTTLDVLNAEQELLDSKVNLVLAQRDQYVAVYNVVASIGKLNARDLQLNVDYYDPAANYDRVRGKWVGTDGGLD</sequence>
<dbReference type="Gene3D" id="1.20.1600.10">
    <property type="entry name" value="Outer membrane efflux proteins (OEP)"/>
    <property type="match status" value="1"/>
</dbReference>
<keyword evidence="11" id="KW-1185">Reference proteome</keyword>
<dbReference type="EMBL" id="CP098747">
    <property type="protein sequence ID" value="USG59904.1"/>
    <property type="molecule type" value="Genomic_DNA"/>
</dbReference>
<evidence type="ECO:0000256" key="7">
    <source>
        <dbReference type="ARBA" id="ARBA00023237"/>
    </source>
</evidence>
<keyword evidence="7" id="KW-0998">Cell outer membrane</keyword>
<name>A0ABY4VYU4_9PROT</name>
<reference evidence="10" key="1">
    <citation type="submission" date="2022-06" db="EMBL/GenBank/DDBJ databases">
        <title>Sneathiella actinostolidae sp. nov., isolated from a sea anemonein the Western Pacific Ocean.</title>
        <authorList>
            <person name="Wei M.J."/>
        </authorList>
    </citation>
    <scope>NUCLEOTIDE SEQUENCE</scope>
    <source>
        <strain evidence="10">PHK-P5</strain>
    </source>
</reference>
<evidence type="ECO:0000256" key="6">
    <source>
        <dbReference type="ARBA" id="ARBA00023136"/>
    </source>
</evidence>
<keyword evidence="5" id="KW-0812">Transmembrane</keyword>
<feature type="region of interest" description="Disordered" evidence="8">
    <location>
        <begin position="71"/>
        <end position="93"/>
    </location>
</feature>
<dbReference type="SUPFAM" id="SSF56954">
    <property type="entry name" value="Outer membrane efflux proteins (OEP)"/>
    <property type="match status" value="1"/>
</dbReference>
<dbReference type="InterPro" id="IPR003423">
    <property type="entry name" value="OMP_efflux"/>
</dbReference>
<dbReference type="InterPro" id="IPR010130">
    <property type="entry name" value="T1SS_OMP_TolC"/>
</dbReference>
<dbReference type="RefSeq" id="WP_251932674.1">
    <property type="nucleotide sequence ID" value="NZ_CP098747.1"/>
</dbReference>
<keyword evidence="9" id="KW-0732">Signal</keyword>
<evidence type="ECO:0000256" key="9">
    <source>
        <dbReference type="SAM" id="SignalP"/>
    </source>
</evidence>
<dbReference type="PANTHER" id="PTHR30026">
    <property type="entry name" value="OUTER MEMBRANE PROTEIN TOLC"/>
    <property type="match status" value="1"/>
</dbReference>
<evidence type="ECO:0000256" key="1">
    <source>
        <dbReference type="ARBA" id="ARBA00004442"/>
    </source>
</evidence>
<dbReference type="NCBIfam" id="TIGR01844">
    <property type="entry name" value="type_I_sec_TolC"/>
    <property type="match status" value="1"/>
</dbReference>
<feature type="signal peptide" evidence="9">
    <location>
        <begin position="1"/>
        <end position="23"/>
    </location>
</feature>
<dbReference type="Pfam" id="PF02321">
    <property type="entry name" value="OEP"/>
    <property type="match status" value="2"/>
</dbReference>